<dbReference type="EMBL" id="JAXIVS010000010">
    <property type="protein sequence ID" value="MDY7230186.1"/>
    <property type="molecule type" value="Genomic_DNA"/>
</dbReference>
<keyword evidence="9" id="KW-1185">Reference proteome</keyword>
<keyword evidence="6" id="KW-1133">Transmembrane helix</keyword>
<evidence type="ECO:0000256" key="6">
    <source>
        <dbReference type="SAM" id="Phobius"/>
    </source>
</evidence>
<dbReference type="GO" id="GO:0004674">
    <property type="term" value="F:protein serine/threonine kinase activity"/>
    <property type="evidence" value="ECO:0007669"/>
    <property type="project" value="UniProtKB-EC"/>
</dbReference>
<protein>
    <submittedName>
        <fullName evidence="8">Serine/threonine-protein kinase</fullName>
        <ecNumber evidence="8">2.7.11.1</ecNumber>
    </submittedName>
</protein>
<comment type="caution">
    <text evidence="8">The sequence shown here is derived from an EMBL/GenBank/DDBJ whole genome shotgun (WGS) entry which is preliminary data.</text>
</comment>
<dbReference type="Pfam" id="PF00069">
    <property type="entry name" value="Pkinase"/>
    <property type="match status" value="1"/>
</dbReference>
<keyword evidence="6" id="KW-0812">Transmembrane</keyword>
<evidence type="ECO:0000256" key="4">
    <source>
        <dbReference type="ARBA" id="ARBA00022840"/>
    </source>
</evidence>
<dbReference type="EC" id="2.7.11.1" evidence="8"/>
<dbReference type="InterPro" id="IPR000719">
    <property type="entry name" value="Prot_kinase_dom"/>
</dbReference>
<dbReference type="RefSeq" id="WP_321548908.1">
    <property type="nucleotide sequence ID" value="NZ_JAXIVS010000010.1"/>
</dbReference>
<name>A0ABU5HA53_9BACT</name>
<keyword evidence="3 8" id="KW-0418">Kinase</keyword>
<organism evidence="8 9">
    <name type="scientific">Hyalangium rubrum</name>
    <dbReference type="NCBI Taxonomy" id="3103134"/>
    <lineage>
        <taxon>Bacteria</taxon>
        <taxon>Pseudomonadati</taxon>
        <taxon>Myxococcota</taxon>
        <taxon>Myxococcia</taxon>
        <taxon>Myxococcales</taxon>
        <taxon>Cystobacterineae</taxon>
        <taxon>Archangiaceae</taxon>
        <taxon>Hyalangium</taxon>
    </lineage>
</organism>
<feature type="domain" description="Protein kinase" evidence="7">
    <location>
        <begin position="19"/>
        <end position="284"/>
    </location>
</feature>
<evidence type="ECO:0000259" key="7">
    <source>
        <dbReference type="PROSITE" id="PS50011"/>
    </source>
</evidence>
<evidence type="ECO:0000256" key="1">
    <source>
        <dbReference type="ARBA" id="ARBA00022679"/>
    </source>
</evidence>
<dbReference type="SUPFAM" id="SSF56112">
    <property type="entry name" value="Protein kinase-like (PK-like)"/>
    <property type="match status" value="1"/>
</dbReference>
<keyword evidence="6" id="KW-0472">Membrane</keyword>
<sequence>MANERALKALPSGLQVGDWRVAERVGAGTYGVVYRVLPVGPESTDPGALKLSVYPWDPRFVREAELLDRLRHASVPRLLGRGVLRHASGVEHPYLILEWIDGTPLYAWAERHTPSSRQVCQLLSQVARALAATHDAHAVHRDVKGGNILVRHSDGRAFLIDFGSGHFQGATRLTWQSLPPGTSAYRSPEACRFLRDSVGDRDAHYAAPPADDVFALGVTAYRLVMGEYPPSMETRADEARAWRLENPDPRLRALILRMLSESPEARGTAAELAEALEAVAEERLPERSRARVRRRQSWLALAAVGLSALLLWTVQAVSTRGQENADAELPDAGTAAVGDSLLTTPAAAHPSAERKPVAQPVPLAPRPGQTRPDGKGRCPGSTQVSINGGCWVEQPATTAEVCMENGYAYSKGKCYAPALELPDKPLPTSAPANAR</sequence>
<keyword evidence="1 8" id="KW-0808">Transferase</keyword>
<keyword evidence="2" id="KW-0547">Nucleotide-binding</keyword>
<dbReference type="Proteomes" id="UP001291309">
    <property type="component" value="Unassembled WGS sequence"/>
</dbReference>
<dbReference type="InterPro" id="IPR051681">
    <property type="entry name" value="Ser/Thr_Kinases-Pseudokinases"/>
</dbReference>
<dbReference type="PROSITE" id="PS50011">
    <property type="entry name" value="PROTEIN_KINASE_DOM"/>
    <property type="match status" value="1"/>
</dbReference>
<feature type="transmembrane region" description="Helical" evidence="6">
    <location>
        <begin position="297"/>
        <end position="314"/>
    </location>
</feature>
<dbReference type="Gene3D" id="3.30.200.20">
    <property type="entry name" value="Phosphorylase Kinase, domain 1"/>
    <property type="match status" value="1"/>
</dbReference>
<reference evidence="8 9" key="1">
    <citation type="submission" date="2023-12" db="EMBL/GenBank/DDBJ databases">
        <title>the genome sequence of Hyalangium sp. s54d21.</title>
        <authorList>
            <person name="Zhang X."/>
        </authorList>
    </citation>
    <scope>NUCLEOTIDE SEQUENCE [LARGE SCALE GENOMIC DNA]</scope>
    <source>
        <strain evidence="9">s54d21</strain>
    </source>
</reference>
<evidence type="ECO:0000256" key="3">
    <source>
        <dbReference type="ARBA" id="ARBA00022777"/>
    </source>
</evidence>
<dbReference type="CDD" id="cd14014">
    <property type="entry name" value="STKc_PknB_like"/>
    <property type="match status" value="1"/>
</dbReference>
<evidence type="ECO:0000313" key="8">
    <source>
        <dbReference type="EMBL" id="MDY7230186.1"/>
    </source>
</evidence>
<gene>
    <name evidence="8" type="ORF">SYV04_27570</name>
</gene>
<dbReference type="InterPro" id="IPR011009">
    <property type="entry name" value="Kinase-like_dom_sf"/>
</dbReference>
<dbReference type="PANTHER" id="PTHR44329:SF288">
    <property type="entry name" value="MITOGEN-ACTIVATED PROTEIN KINASE KINASE KINASE 20"/>
    <property type="match status" value="1"/>
</dbReference>
<evidence type="ECO:0000313" key="9">
    <source>
        <dbReference type="Proteomes" id="UP001291309"/>
    </source>
</evidence>
<evidence type="ECO:0000256" key="5">
    <source>
        <dbReference type="SAM" id="MobiDB-lite"/>
    </source>
</evidence>
<dbReference type="PANTHER" id="PTHR44329">
    <property type="entry name" value="SERINE/THREONINE-PROTEIN KINASE TNNI3K-RELATED"/>
    <property type="match status" value="1"/>
</dbReference>
<proteinExistence type="predicted"/>
<feature type="region of interest" description="Disordered" evidence="5">
    <location>
        <begin position="346"/>
        <end position="380"/>
    </location>
</feature>
<dbReference type="Gene3D" id="1.10.510.10">
    <property type="entry name" value="Transferase(Phosphotransferase) domain 1"/>
    <property type="match status" value="1"/>
</dbReference>
<accession>A0ABU5HA53</accession>
<evidence type="ECO:0000256" key="2">
    <source>
        <dbReference type="ARBA" id="ARBA00022741"/>
    </source>
</evidence>
<dbReference type="SMART" id="SM00220">
    <property type="entry name" value="S_TKc"/>
    <property type="match status" value="1"/>
</dbReference>
<keyword evidence="4" id="KW-0067">ATP-binding</keyword>